<feature type="transmembrane region" description="Helical" evidence="2">
    <location>
        <begin position="44"/>
        <end position="66"/>
    </location>
</feature>
<protein>
    <submittedName>
        <fullName evidence="3">FtsL-like putative cell division protein</fullName>
    </submittedName>
</protein>
<dbReference type="EMBL" id="JBHLWO010000004">
    <property type="protein sequence ID" value="MFC0321229.1"/>
    <property type="molecule type" value="Genomic_DNA"/>
</dbReference>
<dbReference type="RefSeq" id="WP_013663390.1">
    <property type="nucleotide sequence ID" value="NZ_JBHLWO010000004.1"/>
</dbReference>
<comment type="caution">
    <text evidence="3">The sequence shown here is derived from an EMBL/GenBank/DDBJ whole genome shotgun (WGS) entry which is preliminary data.</text>
</comment>
<proteinExistence type="predicted"/>
<dbReference type="Proteomes" id="UP001589774">
    <property type="component" value="Unassembled WGS sequence"/>
</dbReference>
<feature type="region of interest" description="Disordered" evidence="1">
    <location>
        <begin position="1"/>
        <end position="21"/>
    </location>
</feature>
<organism evidence="3 4">
    <name type="scientific">Olivibacter oleidegradans</name>
    <dbReference type="NCBI Taxonomy" id="760123"/>
    <lineage>
        <taxon>Bacteria</taxon>
        <taxon>Pseudomonadati</taxon>
        <taxon>Bacteroidota</taxon>
        <taxon>Sphingobacteriia</taxon>
        <taxon>Sphingobacteriales</taxon>
        <taxon>Sphingobacteriaceae</taxon>
        <taxon>Olivibacter</taxon>
    </lineage>
</organism>
<accession>A0ABV6HQR5</accession>
<evidence type="ECO:0000256" key="1">
    <source>
        <dbReference type="SAM" id="MobiDB-lite"/>
    </source>
</evidence>
<sequence>MLNRYKNEGLSEEQQEALQNDVEAKADESKDFLKSLLTPKGFSAARAVAAVPFIGYLALLAIIYIANRHFAEDSVREIDTLSKEVKYLSWEYKSLKADLMLKSTQSEVARKVDTIGLKALVEPPKKIVLGQEDIVNK</sequence>
<keyword evidence="2" id="KW-1133">Transmembrane helix</keyword>
<keyword evidence="2" id="KW-0812">Transmembrane</keyword>
<keyword evidence="4" id="KW-1185">Reference proteome</keyword>
<dbReference type="InterPro" id="IPR045755">
    <property type="entry name" value="FtsL-like"/>
</dbReference>
<keyword evidence="2" id="KW-0472">Membrane</keyword>
<dbReference type="Pfam" id="PF19579">
    <property type="entry name" value="FtsL_2"/>
    <property type="match status" value="1"/>
</dbReference>
<reference evidence="3 4" key="1">
    <citation type="submission" date="2024-09" db="EMBL/GenBank/DDBJ databases">
        <authorList>
            <person name="Sun Q."/>
            <person name="Mori K."/>
        </authorList>
    </citation>
    <scope>NUCLEOTIDE SEQUENCE [LARGE SCALE GENOMIC DNA]</scope>
    <source>
        <strain evidence="3 4">CCM 7765</strain>
    </source>
</reference>
<evidence type="ECO:0000313" key="4">
    <source>
        <dbReference type="Proteomes" id="UP001589774"/>
    </source>
</evidence>
<name>A0ABV6HQR5_9SPHI</name>
<gene>
    <name evidence="3" type="ORF">ACFFI0_23120</name>
</gene>
<evidence type="ECO:0000256" key="2">
    <source>
        <dbReference type="SAM" id="Phobius"/>
    </source>
</evidence>
<evidence type="ECO:0000313" key="3">
    <source>
        <dbReference type="EMBL" id="MFC0321229.1"/>
    </source>
</evidence>